<gene>
    <name evidence="6" type="ORF">XYCOK13_43190</name>
</gene>
<keyword evidence="2" id="KW-0547">Nucleotide-binding</keyword>
<keyword evidence="1" id="KW-0808">Transferase</keyword>
<dbReference type="EMBL" id="BOVK01000098">
    <property type="protein sequence ID" value="GIQ71495.1"/>
    <property type="molecule type" value="Genomic_DNA"/>
</dbReference>
<keyword evidence="4" id="KW-0067">ATP-binding</keyword>
<proteinExistence type="predicted"/>
<comment type="caution">
    <text evidence="6">The sequence shown here is derived from an EMBL/GenBank/DDBJ whole genome shotgun (WGS) entry which is preliminary data.</text>
</comment>
<keyword evidence="7" id="KW-1185">Reference proteome</keyword>
<protein>
    <recommendedName>
        <fullName evidence="5">Protein kinase domain-containing protein</fullName>
    </recommendedName>
</protein>
<dbReference type="AlphaFoldDB" id="A0A8J4M4R1"/>
<evidence type="ECO:0000313" key="6">
    <source>
        <dbReference type="EMBL" id="GIQ71495.1"/>
    </source>
</evidence>
<dbReference type="InterPro" id="IPR000719">
    <property type="entry name" value="Prot_kinase_dom"/>
</dbReference>
<reference evidence="6" key="1">
    <citation type="submission" date="2021-04" db="EMBL/GenBank/DDBJ databases">
        <title>Draft genome sequence of Xylanibacillus composti strain K13.</title>
        <authorList>
            <person name="Uke A."/>
            <person name="Chhe C."/>
            <person name="Baramee S."/>
            <person name="Kosugi A."/>
        </authorList>
    </citation>
    <scope>NUCLEOTIDE SEQUENCE</scope>
    <source>
        <strain evidence="6">K13</strain>
    </source>
</reference>
<dbReference type="SMART" id="SM00220">
    <property type="entry name" value="S_TKc"/>
    <property type="match status" value="1"/>
</dbReference>
<dbReference type="PANTHER" id="PTHR43289">
    <property type="entry name" value="MITOGEN-ACTIVATED PROTEIN KINASE KINASE KINASE 20-RELATED"/>
    <property type="match status" value="1"/>
</dbReference>
<dbReference type="Gene3D" id="1.10.510.10">
    <property type="entry name" value="Transferase(Phosphotransferase) domain 1"/>
    <property type="match status" value="1"/>
</dbReference>
<dbReference type="Proteomes" id="UP000677918">
    <property type="component" value="Unassembled WGS sequence"/>
</dbReference>
<dbReference type="GO" id="GO:0005524">
    <property type="term" value="F:ATP binding"/>
    <property type="evidence" value="ECO:0007669"/>
    <property type="project" value="UniProtKB-KW"/>
</dbReference>
<dbReference type="GO" id="GO:0004674">
    <property type="term" value="F:protein serine/threonine kinase activity"/>
    <property type="evidence" value="ECO:0007669"/>
    <property type="project" value="TreeGrafter"/>
</dbReference>
<evidence type="ECO:0000256" key="3">
    <source>
        <dbReference type="ARBA" id="ARBA00022777"/>
    </source>
</evidence>
<evidence type="ECO:0000256" key="4">
    <source>
        <dbReference type="ARBA" id="ARBA00022840"/>
    </source>
</evidence>
<evidence type="ECO:0000256" key="2">
    <source>
        <dbReference type="ARBA" id="ARBA00022741"/>
    </source>
</evidence>
<dbReference type="Pfam" id="PF00069">
    <property type="entry name" value="Pkinase"/>
    <property type="match status" value="1"/>
</dbReference>
<name>A0A8J4M4R1_9BACL</name>
<evidence type="ECO:0000256" key="1">
    <source>
        <dbReference type="ARBA" id="ARBA00022679"/>
    </source>
</evidence>
<dbReference type="PANTHER" id="PTHR43289:SF34">
    <property type="entry name" value="SERINE_THREONINE-PROTEIN KINASE YBDM-RELATED"/>
    <property type="match status" value="1"/>
</dbReference>
<keyword evidence="3" id="KW-0418">Kinase</keyword>
<dbReference type="SUPFAM" id="SSF56112">
    <property type="entry name" value="Protein kinase-like (PK-like)"/>
    <property type="match status" value="1"/>
</dbReference>
<sequence length="293" mass="33469">MSAPNLTVEDVENHIPNIRNVEFLDNGGQKTVFTCEINDKPFVLKFIKIADVIDDDDAVQNDIVARAKREIEIMDRCSSPYLVKLGPIRMTEIDINNIRLLYFSEQYIQGIALHKVIREEKLSLQQTIMLAQNIALAIQSLWDIGMIHRDIKPKNVIKRDDGSFVLLDAGIAFDLNSESLTSFGPVGSRLYMSPEQITTPSRSLDFRSDLFLLGILMYEALSQQHPFFQQGMNVTQVMGSIVNITPKQLMEVVPGIPIQLNRLIMRLLAKQPHLRYRSIESLYQELERLKEVI</sequence>
<evidence type="ECO:0000313" key="7">
    <source>
        <dbReference type="Proteomes" id="UP000677918"/>
    </source>
</evidence>
<dbReference type="PROSITE" id="PS50011">
    <property type="entry name" value="PROTEIN_KINASE_DOM"/>
    <property type="match status" value="1"/>
</dbReference>
<organism evidence="6 7">
    <name type="scientific">Xylanibacillus composti</name>
    <dbReference type="NCBI Taxonomy" id="1572762"/>
    <lineage>
        <taxon>Bacteria</taxon>
        <taxon>Bacillati</taxon>
        <taxon>Bacillota</taxon>
        <taxon>Bacilli</taxon>
        <taxon>Bacillales</taxon>
        <taxon>Paenibacillaceae</taxon>
        <taxon>Xylanibacillus</taxon>
    </lineage>
</organism>
<dbReference type="CDD" id="cd14014">
    <property type="entry name" value="STKc_PknB_like"/>
    <property type="match status" value="1"/>
</dbReference>
<feature type="domain" description="Protein kinase" evidence="5">
    <location>
        <begin position="18"/>
        <end position="289"/>
    </location>
</feature>
<accession>A0A8J4M4R1</accession>
<dbReference type="RefSeq" id="WP_213414287.1">
    <property type="nucleotide sequence ID" value="NZ_BOVK01000098.1"/>
</dbReference>
<evidence type="ECO:0000259" key="5">
    <source>
        <dbReference type="PROSITE" id="PS50011"/>
    </source>
</evidence>
<dbReference type="InterPro" id="IPR011009">
    <property type="entry name" value="Kinase-like_dom_sf"/>
</dbReference>